<keyword evidence="2" id="KW-1185">Reference proteome</keyword>
<protein>
    <submittedName>
        <fullName evidence="1">Uncharacterized protein</fullName>
    </submittedName>
</protein>
<sequence length="734" mass="83026">MPKSSPNLEERLAKIDIGLGNNLQLRKPTPLLTPIARRSPKKKLPPYTQPHVTPARQLTPSKEPFLSTAKRAEARSTSGRSKNASLAPLTPSKPGSANTPSSPTMKVSETGHTPGEKTKQNEDFHLFSFMKETSSSAMKRNVLSTSNAFKASQTFKSASPTPSMETKPQLQVQHKKRIPFGARRSQDSRLRKRVVSGKLMPPADITNYHIPVPTSKFSINLPMETTKVSFTRDSTQQHKLPRTLPRSRSSSTPLKLYIPRSSSRHSSIPDQTSLPKPKLKDLTELYHNIYHKNPQLFAASDEPEYTEQAPLQVQTIAAELGIYEKGEILRQSSVYYIAPTSKEKQFNIRNGKENFGFDDKQGNYNLHEGDHINYRYEVGKVLGTGSFGNVVLCKDHKYAGKAPKQVAIKVIKNSLEWTLQAVCEIKILKNLNKNKPSDNILQYFDHFHFRGHMCIVSEILSLNLFSLLEMINFAGMSLDLVSMISLKIASGLAFIHLQKIIHCDIKPENIMMKLPFDFDPDRPVTKDDLCVKIIDFGSSCYHNEVSHTYIQSRYYRAPEVIMGAEYSTLIDLWSFGCVAVELYTGAPLFLGKNELEQFALIVETLGTPGRKYIQQLQVVAKKKHSNRRPTSTLASDSTISKSLLFTLFDTDGRLNLQFLNMRLQVAANNHGVKKNVRPSSKNLDVQLKLNSTTERRQAHHFIKFLKRIFNWDPKERADANQLVEDDFLQLHQRI</sequence>
<reference evidence="1" key="1">
    <citation type="submission" date="2023-04" db="EMBL/GenBank/DDBJ databases">
        <title>Draft Genome sequencing of Naganishia species isolated from polar environments using Oxford Nanopore Technology.</title>
        <authorList>
            <person name="Leo P."/>
            <person name="Venkateswaran K."/>
        </authorList>
    </citation>
    <scope>NUCLEOTIDE SEQUENCE</scope>
    <source>
        <strain evidence="1">MNA-CCFEE 5261</strain>
    </source>
</reference>
<gene>
    <name evidence="1" type="ORF">QFC19_006556</name>
</gene>
<organism evidence="1 2">
    <name type="scientific">Naganishia cerealis</name>
    <dbReference type="NCBI Taxonomy" id="610337"/>
    <lineage>
        <taxon>Eukaryota</taxon>
        <taxon>Fungi</taxon>
        <taxon>Dikarya</taxon>
        <taxon>Basidiomycota</taxon>
        <taxon>Agaricomycotina</taxon>
        <taxon>Tremellomycetes</taxon>
        <taxon>Filobasidiales</taxon>
        <taxon>Filobasidiaceae</taxon>
        <taxon>Naganishia</taxon>
    </lineage>
</organism>
<dbReference type="Proteomes" id="UP001241377">
    <property type="component" value="Unassembled WGS sequence"/>
</dbReference>
<comment type="caution">
    <text evidence="1">The sequence shown here is derived from an EMBL/GenBank/DDBJ whole genome shotgun (WGS) entry which is preliminary data.</text>
</comment>
<dbReference type="EMBL" id="JASBWR010000080">
    <property type="protein sequence ID" value="KAJ9098004.1"/>
    <property type="molecule type" value="Genomic_DNA"/>
</dbReference>
<name>A0ACC2VF21_9TREE</name>
<accession>A0ACC2VF21</accession>
<evidence type="ECO:0000313" key="1">
    <source>
        <dbReference type="EMBL" id="KAJ9098004.1"/>
    </source>
</evidence>
<proteinExistence type="predicted"/>
<evidence type="ECO:0000313" key="2">
    <source>
        <dbReference type="Proteomes" id="UP001241377"/>
    </source>
</evidence>